<dbReference type="EMBL" id="CAJVPI010001928">
    <property type="protein sequence ID" value="CAG8630931.1"/>
    <property type="molecule type" value="Genomic_DNA"/>
</dbReference>
<organism evidence="1 2">
    <name type="scientific">Paraglomus brasilianum</name>
    <dbReference type="NCBI Taxonomy" id="144538"/>
    <lineage>
        <taxon>Eukaryota</taxon>
        <taxon>Fungi</taxon>
        <taxon>Fungi incertae sedis</taxon>
        <taxon>Mucoromycota</taxon>
        <taxon>Glomeromycotina</taxon>
        <taxon>Glomeromycetes</taxon>
        <taxon>Paraglomerales</taxon>
        <taxon>Paraglomeraceae</taxon>
        <taxon>Paraglomus</taxon>
    </lineage>
</organism>
<comment type="caution">
    <text evidence="1">The sequence shown here is derived from an EMBL/GenBank/DDBJ whole genome shotgun (WGS) entry which is preliminary data.</text>
</comment>
<proteinExistence type="predicted"/>
<keyword evidence="2" id="KW-1185">Reference proteome</keyword>
<sequence>STPILHVEFMLDDLMMVIQYAEYAIPQLIDKHVYQKNPQAVCLLLCLNVSSKNALALRLDRKSGSGIGAGNTMVETDLTTE</sequence>
<protein>
    <submittedName>
        <fullName evidence="1">1761_t:CDS:1</fullName>
    </submittedName>
</protein>
<name>A0A9N9DCT3_9GLOM</name>
<dbReference type="AlphaFoldDB" id="A0A9N9DCT3"/>
<reference evidence="1" key="1">
    <citation type="submission" date="2021-06" db="EMBL/GenBank/DDBJ databases">
        <authorList>
            <person name="Kallberg Y."/>
            <person name="Tangrot J."/>
            <person name="Rosling A."/>
        </authorList>
    </citation>
    <scope>NUCLEOTIDE SEQUENCE</scope>
    <source>
        <strain evidence="1">BR232B</strain>
    </source>
</reference>
<feature type="non-terminal residue" evidence="1">
    <location>
        <position position="1"/>
    </location>
</feature>
<gene>
    <name evidence="1" type="ORF">PBRASI_LOCUS9247</name>
</gene>
<dbReference type="Proteomes" id="UP000789739">
    <property type="component" value="Unassembled WGS sequence"/>
</dbReference>
<accession>A0A9N9DCT3</accession>
<evidence type="ECO:0000313" key="1">
    <source>
        <dbReference type="EMBL" id="CAG8630931.1"/>
    </source>
</evidence>
<evidence type="ECO:0000313" key="2">
    <source>
        <dbReference type="Proteomes" id="UP000789739"/>
    </source>
</evidence>